<dbReference type="Proteomes" id="UP001241747">
    <property type="component" value="Unassembled WGS sequence"/>
</dbReference>
<feature type="domain" description="CheR-type methyltransferase" evidence="6">
    <location>
        <begin position="1"/>
        <end position="258"/>
    </location>
</feature>
<evidence type="ECO:0000256" key="2">
    <source>
        <dbReference type="ARBA" id="ARBA00012534"/>
    </source>
</evidence>
<dbReference type="PROSITE" id="PS50123">
    <property type="entry name" value="CHER"/>
    <property type="match status" value="1"/>
</dbReference>
<dbReference type="InterPro" id="IPR000780">
    <property type="entry name" value="CheR_MeTrfase"/>
</dbReference>
<evidence type="ECO:0000256" key="5">
    <source>
        <dbReference type="ARBA" id="ARBA00022691"/>
    </source>
</evidence>
<dbReference type="InterPro" id="IPR022642">
    <property type="entry name" value="CheR_C"/>
</dbReference>
<dbReference type="RefSeq" id="WP_237345366.1">
    <property type="nucleotide sequence ID" value="NZ_JABWGX010000009.1"/>
</dbReference>
<accession>A0ABU0LHY1</accession>
<organism evidence="7 8">
    <name type="scientific">Xanthobacter agilis</name>
    <dbReference type="NCBI Taxonomy" id="47492"/>
    <lineage>
        <taxon>Bacteria</taxon>
        <taxon>Pseudomonadati</taxon>
        <taxon>Pseudomonadota</taxon>
        <taxon>Alphaproteobacteria</taxon>
        <taxon>Hyphomicrobiales</taxon>
        <taxon>Xanthobacteraceae</taxon>
        <taxon>Xanthobacter</taxon>
    </lineage>
</organism>
<evidence type="ECO:0000256" key="4">
    <source>
        <dbReference type="ARBA" id="ARBA00022679"/>
    </source>
</evidence>
<gene>
    <name evidence="7" type="ORF">QOZ94_003512</name>
</gene>
<comment type="caution">
    <text evidence="7">The sequence shown here is derived from an EMBL/GenBank/DDBJ whole genome shotgun (WGS) entry which is preliminary data.</text>
</comment>
<dbReference type="Pfam" id="PF01739">
    <property type="entry name" value="CheR"/>
    <property type="match status" value="1"/>
</dbReference>
<dbReference type="InterPro" id="IPR050903">
    <property type="entry name" value="Bact_Chemotaxis_MeTrfase"/>
</dbReference>
<dbReference type="PRINTS" id="PR00996">
    <property type="entry name" value="CHERMTFRASE"/>
</dbReference>
<dbReference type="InterPro" id="IPR029063">
    <property type="entry name" value="SAM-dependent_MTases_sf"/>
</dbReference>
<dbReference type="Gene3D" id="3.40.50.150">
    <property type="entry name" value="Vaccinia Virus protein VP39"/>
    <property type="match status" value="1"/>
</dbReference>
<keyword evidence="8" id="KW-1185">Reference proteome</keyword>
<dbReference type="GO" id="GO:0032259">
    <property type="term" value="P:methylation"/>
    <property type="evidence" value="ECO:0007669"/>
    <property type="project" value="UniProtKB-KW"/>
</dbReference>
<dbReference type="Gene3D" id="1.10.155.10">
    <property type="entry name" value="Chemotaxis receptor methyltransferase CheR, N-terminal domain"/>
    <property type="match status" value="1"/>
</dbReference>
<keyword evidence="3 7" id="KW-0489">Methyltransferase</keyword>
<keyword evidence="5" id="KW-0949">S-adenosyl-L-methionine</keyword>
<dbReference type="SMART" id="SM00138">
    <property type="entry name" value="MeTrc"/>
    <property type="match status" value="1"/>
</dbReference>
<name>A0ABU0LHY1_XANAG</name>
<sequence length="285" mass="32101">MINASDYDFFVRFLKQKSGLQLSDDKHYLLESRLMPLLRKFDVPDFSKLAAMLRDGSSTIIAAAVVEAMTTNETLFFRDKAPFEDFTRTMLPALSAARPPGHRLRIWCAAASSGQEPYSLAILLLENPGLVGRREVEILGTDLSNDVLDRARAGRYNQFEVQRGMGVQMLMKYFTKVGDSWEVKEQVRKMVQFRKFNLLEPFSGMGTFDIVFCRNVLIYFDPPTKTDILARIARVLAPDGYLVLGAAETVIGVGEAFKPLPQHRCTYVPCAASMERRPSPFGIKV</sequence>
<evidence type="ECO:0000256" key="1">
    <source>
        <dbReference type="ARBA" id="ARBA00001541"/>
    </source>
</evidence>
<dbReference type="SUPFAM" id="SSF53335">
    <property type="entry name" value="S-adenosyl-L-methionine-dependent methyltransferases"/>
    <property type="match status" value="1"/>
</dbReference>
<comment type="catalytic activity">
    <reaction evidence="1">
        <text>L-glutamyl-[protein] + S-adenosyl-L-methionine = [protein]-L-glutamate 5-O-methyl ester + S-adenosyl-L-homocysteine</text>
        <dbReference type="Rhea" id="RHEA:24452"/>
        <dbReference type="Rhea" id="RHEA-COMP:10208"/>
        <dbReference type="Rhea" id="RHEA-COMP:10311"/>
        <dbReference type="ChEBI" id="CHEBI:29973"/>
        <dbReference type="ChEBI" id="CHEBI:57856"/>
        <dbReference type="ChEBI" id="CHEBI:59789"/>
        <dbReference type="ChEBI" id="CHEBI:82795"/>
        <dbReference type="EC" id="2.1.1.80"/>
    </reaction>
</comment>
<evidence type="ECO:0000256" key="3">
    <source>
        <dbReference type="ARBA" id="ARBA00022603"/>
    </source>
</evidence>
<dbReference type="PANTHER" id="PTHR24422:SF21">
    <property type="entry name" value="CHEMOTAXIS PROTEIN METHYLTRANSFERASE 1"/>
    <property type="match status" value="1"/>
</dbReference>
<dbReference type="PANTHER" id="PTHR24422">
    <property type="entry name" value="CHEMOTAXIS PROTEIN METHYLTRANSFERASE"/>
    <property type="match status" value="1"/>
</dbReference>
<evidence type="ECO:0000313" key="7">
    <source>
        <dbReference type="EMBL" id="MDQ0506698.1"/>
    </source>
</evidence>
<protein>
    <recommendedName>
        <fullName evidence="2">protein-glutamate O-methyltransferase</fullName>
        <ecNumber evidence="2">2.1.1.80</ecNumber>
    </recommendedName>
</protein>
<reference evidence="7 8" key="1">
    <citation type="submission" date="2023-07" db="EMBL/GenBank/DDBJ databases">
        <title>Genomic Encyclopedia of Type Strains, Phase IV (KMG-IV): sequencing the most valuable type-strain genomes for metagenomic binning, comparative biology and taxonomic classification.</title>
        <authorList>
            <person name="Goeker M."/>
        </authorList>
    </citation>
    <scope>NUCLEOTIDE SEQUENCE [LARGE SCALE GENOMIC DNA]</scope>
    <source>
        <strain evidence="7 8">DSM 3770</strain>
    </source>
</reference>
<dbReference type="SUPFAM" id="SSF47757">
    <property type="entry name" value="Chemotaxis receptor methyltransferase CheR, N-terminal domain"/>
    <property type="match status" value="1"/>
</dbReference>
<dbReference type="EMBL" id="JAUSVY010000009">
    <property type="protein sequence ID" value="MDQ0506698.1"/>
    <property type="molecule type" value="Genomic_DNA"/>
</dbReference>
<dbReference type="InterPro" id="IPR022641">
    <property type="entry name" value="CheR_N"/>
</dbReference>
<dbReference type="Pfam" id="PF03705">
    <property type="entry name" value="CheR_N"/>
    <property type="match status" value="1"/>
</dbReference>
<proteinExistence type="predicted"/>
<evidence type="ECO:0000259" key="6">
    <source>
        <dbReference type="PROSITE" id="PS50123"/>
    </source>
</evidence>
<keyword evidence="4 7" id="KW-0808">Transferase</keyword>
<evidence type="ECO:0000313" key="8">
    <source>
        <dbReference type="Proteomes" id="UP001241747"/>
    </source>
</evidence>
<dbReference type="GO" id="GO:0008983">
    <property type="term" value="F:protein-glutamate O-methyltransferase activity"/>
    <property type="evidence" value="ECO:0007669"/>
    <property type="project" value="UniProtKB-EC"/>
</dbReference>
<dbReference type="EC" id="2.1.1.80" evidence="2"/>
<dbReference type="CDD" id="cd02440">
    <property type="entry name" value="AdoMet_MTases"/>
    <property type="match status" value="1"/>
</dbReference>
<dbReference type="InterPro" id="IPR036804">
    <property type="entry name" value="CheR_N_sf"/>
</dbReference>